<evidence type="ECO:0000313" key="2">
    <source>
        <dbReference type="EMBL" id="OYD06574.1"/>
    </source>
</evidence>
<name>A0A235B2R6_9BACL</name>
<dbReference type="Proteomes" id="UP000215459">
    <property type="component" value="Unassembled WGS sequence"/>
</dbReference>
<reference evidence="2 3" key="1">
    <citation type="submission" date="2017-07" db="EMBL/GenBank/DDBJ databases">
        <title>The genome sequence of Paludifilum halophilum highlights mechanisms for microbial adaptation to high salt environemnts.</title>
        <authorList>
            <person name="Belbahri L."/>
        </authorList>
    </citation>
    <scope>NUCLEOTIDE SEQUENCE [LARGE SCALE GENOMIC DNA]</scope>
    <source>
        <strain evidence="2 3">DSM 102817</strain>
    </source>
</reference>
<protein>
    <submittedName>
        <fullName evidence="2">Uncharacterized protein</fullName>
    </submittedName>
</protein>
<gene>
    <name evidence="2" type="ORF">CHM34_15895</name>
</gene>
<keyword evidence="3" id="KW-1185">Reference proteome</keyword>
<sequence>MQRMNRVTLAGTPVPFLDIPSFLPVGRTVDNHVPYPTLCVKNHSSKPATSVNRAGPLFRENRSTG</sequence>
<evidence type="ECO:0000313" key="3">
    <source>
        <dbReference type="Proteomes" id="UP000215459"/>
    </source>
</evidence>
<dbReference type="EMBL" id="NOWF01000011">
    <property type="protein sequence ID" value="OYD06574.1"/>
    <property type="molecule type" value="Genomic_DNA"/>
</dbReference>
<organism evidence="2 3">
    <name type="scientific">Paludifilum halophilum</name>
    <dbReference type="NCBI Taxonomy" id="1642702"/>
    <lineage>
        <taxon>Bacteria</taxon>
        <taxon>Bacillati</taxon>
        <taxon>Bacillota</taxon>
        <taxon>Bacilli</taxon>
        <taxon>Bacillales</taxon>
        <taxon>Thermoactinomycetaceae</taxon>
        <taxon>Paludifilum</taxon>
    </lineage>
</organism>
<accession>A0A235B2R6</accession>
<dbReference type="AlphaFoldDB" id="A0A235B2R6"/>
<proteinExistence type="predicted"/>
<feature type="region of interest" description="Disordered" evidence="1">
    <location>
        <begin position="42"/>
        <end position="65"/>
    </location>
</feature>
<evidence type="ECO:0000256" key="1">
    <source>
        <dbReference type="SAM" id="MobiDB-lite"/>
    </source>
</evidence>
<comment type="caution">
    <text evidence="2">The sequence shown here is derived from an EMBL/GenBank/DDBJ whole genome shotgun (WGS) entry which is preliminary data.</text>
</comment>